<dbReference type="AlphaFoldDB" id="A0A2V3PNH9"/>
<proteinExistence type="predicted"/>
<comment type="caution">
    <text evidence="1">The sequence shown here is derived from an EMBL/GenBank/DDBJ whole genome shotgun (WGS) entry which is preliminary data.</text>
</comment>
<name>A0A2V3PNH9_9BACT</name>
<protein>
    <submittedName>
        <fullName evidence="1">Uncharacterized protein</fullName>
    </submittedName>
</protein>
<dbReference type="EMBL" id="QICL01000020">
    <property type="protein sequence ID" value="PXV62338.1"/>
    <property type="molecule type" value="Genomic_DNA"/>
</dbReference>
<dbReference type="Proteomes" id="UP000247973">
    <property type="component" value="Unassembled WGS sequence"/>
</dbReference>
<dbReference type="RefSeq" id="WP_110311475.1">
    <property type="nucleotide sequence ID" value="NZ_QICL01000020.1"/>
</dbReference>
<evidence type="ECO:0000313" key="2">
    <source>
        <dbReference type="Proteomes" id="UP000247973"/>
    </source>
</evidence>
<sequence>MENTNNSGDVNPTLLKIIEACNNYGESLEGSGDSILLVASIKAGDHTKAAISIAGEPSRTSVSIYKAMMQETGIAKIILNASRLFLQDGIGNRKPNILSLLFSELLGEKDDCNCENCVERRAEMRRGN</sequence>
<reference evidence="1 2" key="1">
    <citation type="submission" date="2018-03" db="EMBL/GenBank/DDBJ databases">
        <title>Genomic Encyclopedia of Archaeal and Bacterial Type Strains, Phase II (KMG-II): from individual species to whole genera.</title>
        <authorList>
            <person name="Goeker M."/>
        </authorList>
    </citation>
    <scope>NUCLEOTIDE SEQUENCE [LARGE SCALE GENOMIC DNA]</scope>
    <source>
        <strain evidence="1 2">DSM 100214</strain>
    </source>
</reference>
<keyword evidence="2" id="KW-1185">Reference proteome</keyword>
<organism evidence="1 2">
    <name type="scientific">Dysgonomonas alginatilytica</name>
    <dbReference type="NCBI Taxonomy" id="1605892"/>
    <lineage>
        <taxon>Bacteria</taxon>
        <taxon>Pseudomonadati</taxon>
        <taxon>Bacteroidota</taxon>
        <taxon>Bacteroidia</taxon>
        <taxon>Bacteroidales</taxon>
        <taxon>Dysgonomonadaceae</taxon>
        <taxon>Dysgonomonas</taxon>
    </lineage>
</organism>
<accession>A0A2V3PNH9</accession>
<gene>
    <name evidence="1" type="ORF">CLV62_12026</name>
</gene>
<evidence type="ECO:0000313" key="1">
    <source>
        <dbReference type="EMBL" id="PXV62338.1"/>
    </source>
</evidence>